<feature type="transmembrane region" description="Helical" evidence="8">
    <location>
        <begin position="314"/>
        <end position="335"/>
    </location>
</feature>
<keyword evidence="6 8" id="KW-0472">Membrane</keyword>
<dbReference type="EMBL" id="CP000124">
    <property type="protein sequence ID" value="ABA50014.1"/>
    <property type="molecule type" value="Genomic_DNA"/>
</dbReference>
<protein>
    <submittedName>
        <fullName evidence="10">Major facilitator family transporter</fullName>
    </submittedName>
</protein>
<dbReference type="EnsemblBacteria" id="ABA50014">
    <property type="protein sequence ID" value="ABA50014"/>
    <property type="gene ID" value="BURPS1710b_0780"/>
</dbReference>
<evidence type="ECO:0000259" key="9">
    <source>
        <dbReference type="PROSITE" id="PS50850"/>
    </source>
</evidence>
<dbReference type="Proteomes" id="UP000002700">
    <property type="component" value="Chromosome I"/>
</dbReference>
<evidence type="ECO:0000256" key="1">
    <source>
        <dbReference type="ARBA" id="ARBA00004651"/>
    </source>
</evidence>
<dbReference type="CDD" id="cd17472">
    <property type="entry name" value="MFS_YajR_like"/>
    <property type="match status" value="1"/>
</dbReference>
<feature type="compositionally biased region" description="Polar residues" evidence="7">
    <location>
        <begin position="89"/>
        <end position="106"/>
    </location>
</feature>
<dbReference type="PANTHER" id="PTHR23517:SF2">
    <property type="entry name" value="MULTIDRUG RESISTANCE PROTEIN MDTH"/>
    <property type="match status" value="1"/>
</dbReference>
<dbReference type="Pfam" id="PF07690">
    <property type="entry name" value="MFS_1"/>
    <property type="match status" value="1"/>
</dbReference>
<dbReference type="PROSITE" id="PS50850">
    <property type="entry name" value="MFS"/>
    <property type="match status" value="1"/>
</dbReference>
<evidence type="ECO:0000256" key="2">
    <source>
        <dbReference type="ARBA" id="ARBA00022448"/>
    </source>
</evidence>
<feature type="transmembrane region" description="Helical" evidence="8">
    <location>
        <begin position="181"/>
        <end position="199"/>
    </location>
</feature>
<evidence type="ECO:0000313" key="10">
    <source>
        <dbReference type="EMBL" id="ABA50014.1"/>
    </source>
</evidence>
<dbReference type="AlphaFoldDB" id="Q3JW60"/>
<evidence type="ECO:0000313" key="11">
    <source>
        <dbReference type="Proteomes" id="UP000002700"/>
    </source>
</evidence>
<dbReference type="InterPro" id="IPR050171">
    <property type="entry name" value="MFS_Transporters"/>
</dbReference>
<dbReference type="InterPro" id="IPR036259">
    <property type="entry name" value="MFS_trans_sf"/>
</dbReference>
<evidence type="ECO:0000256" key="7">
    <source>
        <dbReference type="SAM" id="MobiDB-lite"/>
    </source>
</evidence>
<keyword evidence="2" id="KW-0813">Transport</keyword>
<keyword evidence="5 8" id="KW-1133">Transmembrane helix</keyword>
<evidence type="ECO:0000256" key="8">
    <source>
        <dbReference type="SAM" id="Phobius"/>
    </source>
</evidence>
<proteinExistence type="predicted"/>
<dbReference type="SUPFAM" id="SSF103473">
    <property type="entry name" value="MFS general substrate transporter"/>
    <property type="match status" value="1"/>
</dbReference>
<feature type="domain" description="Major facilitator superfamily (MFS) profile" evidence="9">
    <location>
        <begin position="113"/>
        <end position="488"/>
    </location>
</feature>
<evidence type="ECO:0000256" key="6">
    <source>
        <dbReference type="ARBA" id="ARBA00023136"/>
    </source>
</evidence>
<feature type="region of interest" description="Disordered" evidence="7">
    <location>
        <begin position="46"/>
        <end position="108"/>
    </location>
</feature>
<feature type="transmembrane region" description="Helical" evidence="8">
    <location>
        <begin position="347"/>
        <end position="366"/>
    </location>
</feature>
<accession>Q3JW60</accession>
<feature type="transmembrane region" description="Helical" evidence="8">
    <location>
        <begin position="266"/>
        <end position="287"/>
    </location>
</feature>
<evidence type="ECO:0000256" key="4">
    <source>
        <dbReference type="ARBA" id="ARBA00022692"/>
    </source>
</evidence>
<dbReference type="InterPro" id="IPR020846">
    <property type="entry name" value="MFS_dom"/>
</dbReference>
<feature type="transmembrane region" description="Helical" evidence="8">
    <location>
        <begin position="115"/>
        <end position="136"/>
    </location>
</feature>
<feature type="transmembrane region" description="Helical" evidence="8">
    <location>
        <begin position="465"/>
        <end position="483"/>
    </location>
</feature>
<keyword evidence="4 8" id="KW-0812">Transmembrane</keyword>
<reference evidence="10 11" key="1">
    <citation type="submission" date="2005-09" db="EMBL/GenBank/DDBJ databases">
        <authorList>
            <person name="Woods D.E."/>
            <person name="Nierman W.C."/>
        </authorList>
    </citation>
    <scope>NUCLEOTIDE SEQUENCE [LARGE SCALE GENOMIC DNA]</scope>
    <source>
        <strain evidence="10 11">1710b</strain>
    </source>
</reference>
<evidence type="ECO:0000256" key="5">
    <source>
        <dbReference type="ARBA" id="ARBA00022989"/>
    </source>
</evidence>
<feature type="transmembrane region" description="Helical" evidence="8">
    <location>
        <begin position="237"/>
        <end position="260"/>
    </location>
</feature>
<gene>
    <name evidence="10" type="ordered locus">BURPS1710b_0780</name>
</gene>
<dbReference type="GO" id="GO:0005886">
    <property type="term" value="C:plasma membrane"/>
    <property type="evidence" value="ECO:0007669"/>
    <property type="project" value="UniProtKB-SubCell"/>
</dbReference>
<feature type="transmembrane region" description="Helical" evidence="8">
    <location>
        <begin position="148"/>
        <end position="169"/>
    </location>
</feature>
<dbReference type="KEGG" id="bpm:BURPS1710b_0780"/>
<feature type="transmembrane region" description="Helical" evidence="8">
    <location>
        <begin position="205"/>
        <end position="225"/>
    </location>
</feature>
<dbReference type="HOGENOM" id="CLU_001265_10_0_4"/>
<organism evidence="10 11">
    <name type="scientific">Burkholderia pseudomallei (strain 1710b)</name>
    <dbReference type="NCBI Taxonomy" id="320372"/>
    <lineage>
        <taxon>Bacteria</taxon>
        <taxon>Pseudomonadati</taxon>
        <taxon>Pseudomonadota</taxon>
        <taxon>Betaproteobacteria</taxon>
        <taxon>Burkholderiales</taxon>
        <taxon>Burkholderiaceae</taxon>
        <taxon>Burkholderia</taxon>
        <taxon>pseudomallei group</taxon>
    </lineage>
</organism>
<keyword evidence="3" id="KW-1003">Cell membrane</keyword>
<evidence type="ECO:0000256" key="3">
    <source>
        <dbReference type="ARBA" id="ARBA00022475"/>
    </source>
</evidence>
<feature type="transmembrane region" description="Helical" evidence="8">
    <location>
        <begin position="375"/>
        <end position="408"/>
    </location>
</feature>
<dbReference type="GO" id="GO:0022857">
    <property type="term" value="F:transmembrane transporter activity"/>
    <property type="evidence" value="ECO:0007669"/>
    <property type="project" value="InterPro"/>
</dbReference>
<dbReference type="Gene3D" id="1.20.1250.20">
    <property type="entry name" value="MFS general substrate transporter like domains"/>
    <property type="match status" value="1"/>
</dbReference>
<comment type="subcellular location">
    <subcellularLocation>
        <location evidence="1">Cell membrane</location>
        <topology evidence="1">Multi-pass membrane protein</topology>
    </subcellularLocation>
</comment>
<dbReference type="PANTHER" id="PTHR23517">
    <property type="entry name" value="RESISTANCE PROTEIN MDTM, PUTATIVE-RELATED-RELATED"/>
    <property type="match status" value="1"/>
</dbReference>
<dbReference type="InterPro" id="IPR011701">
    <property type="entry name" value="MFS"/>
</dbReference>
<dbReference type="InterPro" id="IPR001958">
    <property type="entry name" value="Tet-R_TetA/multi-R_MdtG-like"/>
</dbReference>
<feature type="compositionally biased region" description="Low complexity" evidence="7">
    <location>
        <begin position="56"/>
        <end position="77"/>
    </location>
</feature>
<name>Q3JW60_BURP1</name>
<dbReference type="PRINTS" id="PR01035">
    <property type="entry name" value="TCRTETA"/>
</dbReference>
<sequence length="490" mass="51561">MPRKVEIDVLQVVGARPTDTNLFHEPGGRRENQTCYYNDFSSPSFQAPNQFPRPPAAGLRDARAAPGRRAAAGGWPRIFRRPAAGGPPIQSNTRPMSNPSATSTRMSAPELRATTSLAAIFALRMLGLFMIMPVFSVYAKTIPGGENVVLVGIALGAYGVTQSLLYIFYGWASDKFGRKPVIAAGLLIFALGSFVAAFAHDITWIIVGRVIQGMGAVSSAVLAFIADLTSEHNRTKAMAMVGGSIGMSFAVAIVGAPIVFHWVGMSGLFAIVGALSVAAIGVVLWVVPDAPRPVHVPAPFAEVLHNVELLRLNFGVLVLHATQTALFLVVPRLLVDGGLPVASHWQVYLPVMGLAFVMMVPAIIVAEKQGRMKPVLLGGIAAILIGQLLLGVATHTILIVAAILFVYFLGFNILEASQPSLVSKLAPGSRKGAATGVYNTTQSIGLALGGVVGGVLLKHGGPDTVFFACSALVAVWLIIAAGMKQPPRKA</sequence>